<evidence type="ECO:0000313" key="1">
    <source>
        <dbReference type="EnsemblMetazoa" id="XP_016975391.1"/>
    </source>
</evidence>
<sequence length="118" mass="13502">MFVYTDKLLERQAILTMHYIQELAVINRLLCVSDIDRDIPDGDKSIRDMIAAVLQKFNCTLSNDAAVGVTENDASIKNAFAGQQHVLCINTQLNQAFVNVFSEAQQLQYFYRKCDQYF</sequence>
<dbReference type="OrthoDB" id="7883887at2759"/>
<dbReference type="GeneID" id="108041851"/>
<dbReference type="EnsemblMetazoa" id="XM_017119902.2">
    <property type="protein sequence ID" value="XP_016975391.1"/>
    <property type="gene ID" value="LOC108041851"/>
</dbReference>
<reference evidence="1" key="3">
    <citation type="submission" date="2025-05" db="UniProtKB">
        <authorList>
            <consortium name="EnsemblMetazoa"/>
        </authorList>
    </citation>
    <scope>IDENTIFICATION</scope>
</reference>
<gene>
    <name evidence="3" type="primary">LOC108041851</name>
    <name evidence="1" type="synonym">108041851</name>
</gene>
<dbReference type="AlphaFoldDB" id="A0A6P4EQ11"/>
<reference evidence="3" key="2">
    <citation type="submission" date="2025-04" db="UniProtKB">
        <authorList>
            <consortium name="RefSeq"/>
        </authorList>
    </citation>
    <scope>IDENTIFICATION</scope>
</reference>
<proteinExistence type="predicted"/>
<keyword evidence="2" id="KW-1185">Reference proteome</keyword>
<evidence type="ECO:0000313" key="2">
    <source>
        <dbReference type="Proteomes" id="UP001652680"/>
    </source>
</evidence>
<name>A0A6P4EQ11_DRORH</name>
<evidence type="ECO:0000313" key="3">
    <source>
        <dbReference type="RefSeq" id="XP_016975391.1"/>
    </source>
</evidence>
<accession>A0A6P4EQ11</accession>
<dbReference type="RefSeq" id="XP_016975391.1">
    <property type="nucleotide sequence ID" value="XM_017119902.1"/>
</dbReference>
<dbReference type="Proteomes" id="UP001652680">
    <property type="component" value="Unassembled WGS sequence"/>
</dbReference>
<reference evidence="2" key="1">
    <citation type="journal article" date="2021" name="Elife">
        <title>Highly contiguous assemblies of 101 drosophilid genomes.</title>
        <authorList>
            <person name="Kim B.Y."/>
            <person name="Wang J.R."/>
            <person name="Miller D.E."/>
            <person name="Barmina O."/>
            <person name="Delaney E."/>
            <person name="Thompson A."/>
            <person name="Comeault A.A."/>
            <person name="Peede D."/>
            <person name="D'Agostino E.R."/>
            <person name="Pelaez J."/>
            <person name="Aguilar J.M."/>
            <person name="Haji D."/>
            <person name="Matsunaga T."/>
            <person name="Armstrong E.E."/>
            <person name="Zych M."/>
            <person name="Ogawa Y."/>
            <person name="Stamenkovic-Radak M."/>
            <person name="Jelic M."/>
            <person name="Veselinovic M.S."/>
            <person name="Tanaskovic M."/>
            <person name="Eric P."/>
            <person name="Gao J.J."/>
            <person name="Katoh T.K."/>
            <person name="Toda M.J."/>
            <person name="Watabe H."/>
            <person name="Watada M."/>
            <person name="Davis J.S."/>
            <person name="Moyle L.C."/>
            <person name="Manoli G."/>
            <person name="Bertolini E."/>
            <person name="Kostal V."/>
            <person name="Hawley R.S."/>
            <person name="Takahashi A."/>
            <person name="Jones C.D."/>
            <person name="Price D.K."/>
            <person name="Whiteman N."/>
            <person name="Kopp A."/>
            <person name="Matute D.R."/>
            <person name="Petrov D.A."/>
        </authorList>
    </citation>
    <scope>NUCLEOTIDE SEQUENCE [LARGE SCALE GENOMIC DNA]</scope>
</reference>
<organism evidence="3">
    <name type="scientific">Drosophila rhopaloa</name>
    <name type="common">Fruit fly</name>
    <dbReference type="NCBI Taxonomy" id="1041015"/>
    <lineage>
        <taxon>Eukaryota</taxon>
        <taxon>Metazoa</taxon>
        <taxon>Ecdysozoa</taxon>
        <taxon>Arthropoda</taxon>
        <taxon>Hexapoda</taxon>
        <taxon>Insecta</taxon>
        <taxon>Pterygota</taxon>
        <taxon>Neoptera</taxon>
        <taxon>Endopterygota</taxon>
        <taxon>Diptera</taxon>
        <taxon>Brachycera</taxon>
        <taxon>Muscomorpha</taxon>
        <taxon>Ephydroidea</taxon>
        <taxon>Drosophilidae</taxon>
        <taxon>Drosophila</taxon>
        <taxon>Sophophora</taxon>
    </lineage>
</organism>
<protein>
    <submittedName>
        <fullName evidence="3">Uncharacterized protein LOC108041851</fullName>
    </submittedName>
</protein>